<accession>A0A9X0W9K2</accession>
<evidence type="ECO:0000256" key="3">
    <source>
        <dbReference type="ARBA" id="ARBA00023098"/>
    </source>
</evidence>
<organism evidence="7 8">
    <name type="scientific">Lamprobacter modestohalophilus</name>
    <dbReference type="NCBI Taxonomy" id="1064514"/>
    <lineage>
        <taxon>Bacteria</taxon>
        <taxon>Pseudomonadati</taxon>
        <taxon>Pseudomonadota</taxon>
        <taxon>Gammaproteobacteria</taxon>
        <taxon>Chromatiales</taxon>
        <taxon>Chromatiaceae</taxon>
        <taxon>Lamprobacter</taxon>
    </lineage>
</organism>
<reference evidence="7 8" key="1">
    <citation type="journal article" date="2020" name="Microorganisms">
        <title>Osmotic Adaptation and Compatible Solute Biosynthesis of Phototrophic Bacteria as Revealed from Genome Analyses.</title>
        <authorList>
            <person name="Imhoff J.F."/>
            <person name="Rahn T."/>
            <person name="Kunzel S."/>
            <person name="Keller A."/>
            <person name="Neulinger S.C."/>
        </authorList>
    </citation>
    <scope>NUCLEOTIDE SEQUENCE [LARGE SCALE GENOMIC DNA]</scope>
    <source>
        <strain evidence="7 8">DSM 25653</strain>
    </source>
</reference>
<dbReference type="GO" id="GO:0008233">
    <property type="term" value="F:peptidase activity"/>
    <property type="evidence" value="ECO:0007669"/>
    <property type="project" value="UniProtKB-KW"/>
</dbReference>
<evidence type="ECO:0000256" key="5">
    <source>
        <dbReference type="SAM" id="MobiDB-lite"/>
    </source>
</evidence>
<feature type="short sequence motif" description="DGA/G" evidence="4">
    <location>
        <begin position="158"/>
        <end position="160"/>
    </location>
</feature>
<keyword evidence="8" id="KW-1185">Reference proteome</keyword>
<dbReference type="Gene3D" id="3.40.1090.10">
    <property type="entry name" value="Cytosolic phospholipase A2 catalytic domain"/>
    <property type="match status" value="1"/>
</dbReference>
<feature type="domain" description="PNPLA" evidence="6">
    <location>
        <begin position="11"/>
        <end position="171"/>
    </location>
</feature>
<evidence type="ECO:0000256" key="4">
    <source>
        <dbReference type="PROSITE-ProRule" id="PRU01161"/>
    </source>
</evidence>
<dbReference type="PANTHER" id="PTHR14226">
    <property type="entry name" value="NEUROPATHY TARGET ESTERASE/SWISS CHEESE D.MELANOGASTER"/>
    <property type="match status" value="1"/>
</dbReference>
<proteinExistence type="predicted"/>
<evidence type="ECO:0000313" key="8">
    <source>
        <dbReference type="Proteomes" id="UP001138768"/>
    </source>
</evidence>
<dbReference type="AlphaFoldDB" id="A0A9X0W9K2"/>
<dbReference type="InterPro" id="IPR002641">
    <property type="entry name" value="PNPLA_dom"/>
</dbReference>
<name>A0A9X0W9K2_9GAMM</name>
<sequence length="311" mass="33838">MNDRTGPRVSLVLGSGGARGLTHIGIIRWLEAQGYRIESIAGCSMGALVGGIHAAGKLDSYCDWVCALRRTDVLRFLDLAFHSSGLIKGDRIIDRLREMVGEHDIEQLPITYTAVATDIERQREVWITKGPLFDAIRASIAVPTVFTPHRYLGLTLVDGGLLNPVPIAPTFRDLTDLTIAVNLNGDPEDAPASTTTLAPGPASASKTSSNQKRDDDLRGRILEFLDGIGESLKSDDVEARELGMFELMSRSFETMQNAISAMKLAAYAPDVLINVPRDVCEAHEFHRARELIEIGYRLAERAIADAAPSSA</sequence>
<dbReference type="RefSeq" id="WP_200244826.1">
    <property type="nucleotide sequence ID" value="NZ_NRRY01000021.1"/>
</dbReference>
<comment type="caution">
    <text evidence="7">The sequence shown here is derived from an EMBL/GenBank/DDBJ whole genome shotgun (WGS) entry which is preliminary data.</text>
</comment>
<dbReference type="Pfam" id="PF01734">
    <property type="entry name" value="Patatin"/>
    <property type="match status" value="1"/>
</dbReference>
<protein>
    <submittedName>
        <fullName evidence="7">Serine protease</fullName>
    </submittedName>
</protein>
<feature type="short sequence motif" description="GXSXG" evidence="4">
    <location>
        <begin position="42"/>
        <end position="46"/>
    </location>
</feature>
<dbReference type="InterPro" id="IPR016035">
    <property type="entry name" value="Acyl_Trfase/lysoPLipase"/>
</dbReference>
<dbReference type="EMBL" id="NRRY01000021">
    <property type="protein sequence ID" value="MBK1619434.1"/>
    <property type="molecule type" value="Genomic_DNA"/>
</dbReference>
<evidence type="ECO:0000256" key="2">
    <source>
        <dbReference type="ARBA" id="ARBA00022963"/>
    </source>
</evidence>
<evidence type="ECO:0000259" key="6">
    <source>
        <dbReference type="PROSITE" id="PS51635"/>
    </source>
</evidence>
<gene>
    <name evidence="7" type="ORF">CKO42_13495</name>
</gene>
<dbReference type="PROSITE" id="PS51635">
    <property type="entry name" value="PNPLA"/>
    <property type="match status" value="1"/>
</dbReference>
<feature type="active site" description="Nucleophile" evidence="4">
    <location>
        <position position="44"/>
    </location>
</feature>
<dbReference type="InterPro" id="IPR050301">
    <property type="entry name" value="NTE"/>
</dbReference>
<feature type="region of interest" description="Disordered" evidence="5">
    <location>
        <begin position="185"/>
        <end position="213"/>
    </location>
</feature>
<keyword evidence="7" id="KW-0645">Protease</keyword>
<dbReference type="Proteomes" id="UP001138768">
    <property type="component" value="Unassembled WGS sequence"/>
</dbReference>
<dbReference type="SUPFAM" id="SSF52151">
    <property type="entry name" value="FabD/lysophospholipase-like"/>
    <property type="match status" value="1"/>
</dbReference>
<dbReference type="PANTHER" id="PTHR14226:SF76">
    <property type="entry name" value="NTE FAMILY PROTEIN RSSA"/>
    <property type="match status" value="1"/>
</dbReference>
<dbReference type="GO" id="GO:0016042">
    <property type="term" value="P:lipid catabolic process"/>
    <property type="evidence" value="ECO:0007669"/>
    <property type="project" value="UniProtKB-UniRule"/>
</dbReference>
<keyword evidence="2 4" id="KW-0442">Lipid degradation</keyword>
<keyword evidence="3 4" id="KW-0443">Lipid metabolism</keyword>
<keyword evidence="1 4" id="KW-0378">Hydrolase</keyword>
<dbReference type="GO" id="GO:0006508">
    <property type="term" value="P:proteolysis"/>
    <property type="evidence" value="ECO:0007669"/>
    <property type="project" value="UniProtKB-KW"/>
</dbReference>
<feature type="active site" description="Proton acceptor" evidence="4">
    <location>
        <position position="158"/>
    </location>
</feature>
<evidence type="ECO:0000313" key="7">
    <source>
        <dbReference type="EMBL" id="MBK1619434.1"/>
    </source>
</evidence>
<evidence type="ECO:0000256" key="1">
    <source>
        <dbReference type="ARBA" id="ARBA00022801"/>
    </source>
</evidence>
<comment type="caution">
    <text evidence="4">Lacks conserved residue(s) required for the propagation of feature annotation.</text>
</comment>